<dbReference type="PANTHER" id="PTHR43798:SF31">
    <property type="entry name" value="AB HYDROLASE SUPERFAMILY PROTEIN YCLE"/>
    <property type="match status" value="1"/>
</dbReference>
<accession>A0A4V2YEK6</accession>
<reference evidence="3 4" key="1">
    <citation type="submission" date="2019-03" db="EMBL/GenBank/DDBJ databases">
        <title>Draft genome sequences of novel Actinobacteria.</title>
        <authorList>
            <person name="Sahin N."/>
            <person name="Ay H."/>
            <person name="Saygin H."/>
        </authorList>
    </citation>
    <scope>NUCLEOTIDE SEQUENCE [LARGE SCALE GENOMIC DNA]</scope>
    <source>
        <strain evidence="3 4">KC712</strain>
    </source>
</reference>
<evidence type="ECO:0000313" key="4">
    <source>
        <dbReference type="Proteomes" id="UP000294543"/>
    </source>
</evidence>
<feature type="domain" description="AB hydrolase-1" evidence="2">
    <location>
        <begin position="32"/>
        <end position="267"/>
    </location>
</feature>
<dbReference type="AlphaFoldDB" id="A0A4V2YEK6"/>
<dbReference type="SUPFAM" id="SSF53474">
    <property type="entry name" value="alpha/beta-Hydrolases"/>
    <property type="match status" value="1"/>
</dbReference>
<name>A0A4V2YEK6_9ACTN</name>
<dbReference type="EMBL" id="SMKP01000054">
    <property type="protein sequence ID" value="TDD19686.1"/>
    <property type="molecule type" value="Genomic_DNA"/>
</dbReference>
<sequence length="281" mass="29245">MEAAMTTQRTHHVTTADGVTIGGTVHGHGRPLVFLHGGIGDGDLDWGRLLGHLTGRFTCHLPSMRGRGLSGDHPDLSPGRQVDDILAYVDSIGRPTGLVGWSAGANLALGAAARSDAVDAVALVEPAMRGQMDEQEQALIGRAVARMGELAAEGDFTAAVRAFAGGPFNDEEIAAAEDAGYFEATGRYVPHLLNLLRQVMAYEGPTAEDPAVLSTISAPVLVLHGSDTRPFYPAGARHVAGHIPHARVGEIPGAGHAAPLTHPEALATTLAEFFGAPRRSG</sequence>
<dbReference type="InterPro" id="IPR050266">
    <property type="entry name" value="AB_hydrolase_sf"/>
</dbReference>
<protein>
    <submittedName>
        <fullName evidence="3">Alpha/beta hydrolase</fullName>
    </submittedName>
</protein>
<keyword evidence="4" id="KW-1185">Reference proteome</keyword>
<dbReference type="GO" id="GO:0016020">
    <property type="term" value="C:membrane"/>
    <property type="evidence" value="ECO:0007669"/>
    <property type="project" value="TreeGrafter"/>
</dbReference>
<keyword evidence="1 3" id="KW-0378">Hydrolase</keyword>
<dbReference type="Gene3D" id="3.40.50.1820">
    <property type="entry name" value="alpha/beta hydrolase"/>
    <property type="match status" value="1"/>
</dbReference>
<dbReference type="Pfam" id="PF12697">
    <property type="entry name" value="Abhydrolase_6"/>
    <property type="match status" value="1"/>
</dbReference>
<dbReference type="InterPro" id="IPR000073">
    <property type="entry name" value="AB_hydrolase_1"/>
</dbReference>
<dbReference type="InterPro" id="IPR029058">
    <property type="entry name" value="AB_hydrolase_fold"/>
</dbReference>
<proteinExistence type="predicted"/>
<gene>
    <name evidence="3" type="ORF">E1294_20050</name>
</gene>
<evidence type="ECO:0000259" key="2">
    <source>
        <dbReference type="Pfam" id="PF12697"/>
    </source>
</evidence>
<organism evidence="3 4">
    <name type="scientific">Nonomuraea diastatica</name>
    <dbReference type="NCBI Taxonomy" id="1848329"/>
    <lineage>
        <taxon>Bacteria</taxon>
        <taxon>Bacillati</taxon>
        <taxon>Actinomycetota</taxon>
        <taxon>Actinomycetes</taxon>
        <taxon>Streptosporangiales</taxon>
        <taxon>Streptosporangiaceae</taxon>
        <taxon>Nonomuraea</taxon>
    </lineage>
</organism>
<dbReference type="Proteomes" id="UP000294543">
    <property type="component" value="Unassembled WGS sequence"/>
</dbReference>
<comment type="caution">
    <text evidence="3">The sequence shown here is derived from an EMBL/GenBank/DDBJ whole genome shotgun (WGS) entry which is preliminary data.</text>
</comment>
<evidence type="ECO:0000256" key="1">
    <source>
        <dbReference type="ARBA" id="ARBA00022801"/>
    </source>
</evidence>
<dbReference type="GO" id="GO:0016787">
    <property type="term" value="F:hydrolase activity"/>
    <property type="evidence" value="ECO:0007669"/>
    <property type="project" value="UniProtKB-KW"/>
</dbReference>
<dbReference type="OrthoDB" id="63519at2"/>
<dbReference type="PANTHER" id="PTHR43798">
    <property type="entry name" value="MONOACYLGLYCEROL LIPASE"/>
    <property type="match status" value="1"/>
</dbReference>
<evidence type="ECO:0000313" key="3">
    <source>
        <dbReference type="EMBL" id="TDD19686.1"/>
    </source>
</evidence>